<dbReference type="Gene3D" id="2.60.40.4070">
    <property type="match status" value="1"/>
</dbReference>
<protein>
    <submittedName>
        <fullName evidence="1">T9SS type A sorting domain-containing protein</fullName>
    </submittedName>
</protein>
<dbReference type="InterPro" id="IPR015943">
    <property type="entry name" value="WD40/YVTN_repeat-like_dom_sf"/>
</dbReference>
<dbReference type="EMBL" id="JAHJDP010000078">
    <property type="protein sequence ID" value="MBU2691969.1"/>
    <property type="molecule type" value="Genomic_DNA"/>
</dbReference>
<evidence type="ECO:0000313" key="2">
    <source>
        <dbReference type="Proteomes" id="UP000777784"/>
    </source>
</evidence>
<proteinExistence type="predicted"/>
<dbReference type="SUPFAM" id="SSF110296">
    <property type="entry name" value="Oligoxyloglucan reducing end-specific cellobiohydrolase"/>
    <property type="match status" value="1"/>
</dbReference>
<comment type="caution">
    <text evidence="1">The sequence shown here is derived from an EMBL/GenBank/DDBJ whole genome shotgun (WGS) entry which is preliminary data.</text>
</comment>
<dbReference type="AlphaFoldDB" id="A0A948S182"/>
<organism evidence="1 2">
    <name type="scientific">Eiseniibacteriota bacterium</name>
    <dbReference type="NCBI Taxonomy" id="2212470"/>
    <lineage>
        <taxon>Bacteria</taxon>
        <taxon>Candidatus Eiseniibacteriota</taxon>
    </lineage>
</organism>
<reference evidence="1" key="1">
    <citation type="submission" date="2021-05" db="EMBL/GenBank/DDBJ databases">
        <title>Energy efficiency and biological interactions define the core microbiome of deep oligotrophic groundwater.</title>
        <authorList>
            <person name="Mehrshad M."/>
            <person name="Lopez-Fernandez M."/>
            <person name="Bell E."/>
            <person name="Bernier-Latmani R."/>
            <person name="Bertilsson S."/>
            <person name="Dopson M."/>
        </authorList>
    </citation>
    <scope>NUCLEOTIDE SEQUENCE</scope>
    <source>
        <strain evidence="1">Modern_marine.mb.64</strain>
    </source>
</reference>
<accession>A0A948S182</accession>
<dbReference type="Proteomes" id="UP000777784">
    <property type="component" value="Unassembled WGS sequence"/>
</dbReference>
<dbReference type="Gene3D" id="2.130.10.10">
    <property type="entry name" value="YVTN repeat-like/Quinoprotein amine dehydrogenase"/>
    <property type="match status" value="1"/>
</dbReference>
<gene>
    <name evidence="1" type="ORF">KJ970_13700</name>
</gene>
<name>A0A948S182_UNCEI</name>
<evidence type="ECO:0000313" key="1">
    <source>
        <dbReference type="EMBL" id="MBU2691969.1"/>
    </source>
</evidence>
<sequence>MKAFNPASGLIVTLISLTILGGLALSPQSIIAGPWVELTTPPGLQRWICYAGNTYLFVAGDEGLYRTPLSSPGIWESIGLAGMDLYCMVAGGEDDSFIMAGSRGADLMNRTTDGGESWITTSGSSEIRTVMLAWNGELPGRVYSYHWESSSYGSQHLVCVNTDFGAQWDCTWSHWNPAGEPYPCWVDYLAAPSDGSNNAYLGVTCNGCLGEQEMGSRKSTDGGATWFNLPGYLVQMIDQVSATTSSIDPQRLFVAIYDQIHKWQGDQYFGVESCGISTSSVISPRWAGGDLFVGGYIDTGLPAVRWSQTDGQLWTDISDGLPDEEMNYWDDPNLAAAWDHQLLFFMNPDIGLWKRTWAASDVETPADQSQPLVYLTQPWPNPTSGRAYFRVEGSATGVREIYIADLLGRRIKRYAVGEDLIYRGFQWDGRLENGRSAPAGIYFIRVLTNHGPLTKSLTLVR</sequence>